<evidence type="ECO:0000256" key="4">
    <source>
        <dbReference type="ARBA" id="ARBA00022729"/>
    </source>
</evidence>
<keyword evidence="10" id="KW-0325">Glycoprotein</keyword>
<feature type="binding site" evidence="12">
    <location>
        <position position="125"/>
    </location>
    <ligand>
        <name>Zn(2+)</name>
        <dbReference type="ChEBI" id="CHEBI:29105"/>
        <note>catalytic</note>
    </ligand>
</feature>
<evidence type="ECO:0000256" key="13">
    <source>
        <dbReference type="RuleBase" id="RU361183"/>
    </source>
</evidence>
<feature type="domain" description="Peptidase M12A" evidence="16">
    <location>
        <begin position="25"/>
        <end position="218"/>
    </location>
</feature>
<dbReference type="EC" id="3.4.24.-" evidence="13"/>
<dbReference type="FunFam" id="3.40.390.10:FF:000015">
    <property type="entry name" value="Meprin A subunit"/>
    <property type="match status" value="1"/>
</dbReference>
<feature type="compositionally biased region" description="Polar residues" evidence="15">
    <location>
        <begin position="471"/>
        <end position="481"/>
    </location>
</feature>
<organism evidence="17 18">
    <name type="scientific">Argiope bruennichi</name>
    <name type="common">Wasp spider</name>
    <name type="synonym">Aranea bruennichi</name>
    <dbReference type="NCBI Taxonomy" id="94029"/>
    <lineage>
        <taxon>Eukaryota</taxon>
        <taxon>Metazoa</taxon>
        <taxon>Ecdysozoa</taxon>
        <taxon>Arthropoda</taxon>
        <taxon>Chelicerata</taxon>
        <taxon>Arachnida</taxon>
        <taxon>Araneae</taxon>
        <taxon>Araneomorphae</taxon>
        <taxon>Entelegynae</taxon>
        <taxon>Araneoidea</taxon>
        <taxon>Araneidae</taxon>
        <taxon>Argiope</taxon>
    </lineage>
</organism>
<comment type="caution">
    <text evidence="17">The sequence shown here is derived from an EMBL/GenBank/DDBJ whole genome shotgun (WGS) entry which is preliminary data.</text>
</comment>
<dbReference type="InterPro" id="IPR024079">
    <property type="entry name" value="MetalloPept_cat_dom_sf"/>
</dbReference>
<keyword evidence="3 12" id="KW-0479">Metal-binding</keyword>
<feature type="binding site" evidence="12">
    <location>
        <position position="119"/>
    </location>
    <ligand>
        <name>Zn(2+)</name>
        <dbReference type="ChEBI" id="CHEBI:29105"/>
        <note>catalytic</note>
    </ligand>
</feature>
<keyword evidence="8" id="KW-0865">Zymogen</keyword>
<dbReference type="SUPFAM" id="SSF55486">
    <property type="entry name" value="Metalloproteases ('zincins'), catalytic domain"/>
    <property type="match status" value="2"/>
</dbReference>
<feature type="active site" evidence="12">
    <location>
        <position position="116"/>
    </location>
</feature>
<dbReference type="CDD" id="cd04280">
    <property type="entry name" value="ZnMc_astacin_like"/>
    <property type="match status" value="2"/>
</dbReference>
<evidence type="ECO:0000256" key="5">
    <source>
        <dbReference type="ARBA" id="ARBA00022801"/>
    </source>
</evidence>
<comment type="cofactor">
    <cofactor evidence="12 13">
        <name>Zn(2+)</name>
        <dbReference type="ChEBI" id="CHEBI:29105"/>
    </cofactor>
    <text evidence="12 13">Binds 1 zinc ion per subunit.</text>
</comment>
<keyword evidence="18" id="KW-1185">Reference proteome</keyword>
<feature type="region of interest" description="Disordered" evidence="15">
    <location>
        <begin position="222"/>
        <end position="364"/>
    </location>
</feature>
<dbReference type="GO" id="GO:0006508">
    <property type="term" value="P:proteolysis"/>
    <property type="evidence" value="ECO:0007669"/>
    <property type="project" value="UniProtKB-KW"/>
</dbReference>
<feature type="compositionally biased region" description="Basic and acidic residues" evidence="15">
    <location>
        <begin position="1294"/>
        <end position="1306"/>
    </location>
</feature>
<dbReference type="PRINTS" id="PR00480">
    <property type="entry name" value="ASTACIN"/>
</dbReference>
<evidence type="ECO:0000256" key="10">
    <source>
        <dbReference type="ARBA" id="ARBA00023180"/>
    </source>
</evidence>
<name>A0A8T0FYM9_ARGBR</name>
<evidence type="ECO:0000256" key="2">
    <source>
        <dbReference type="ARBA" id="ARBA00022670"/>
    </source>
</evidence>
<feature type="binding site" evidence="12">
    <location>
        <position position="1483"/>
    </location>
    <ligand>
        <name>Zn(2+)</name>
        <dbReference type="ChEBI" id="CHEBI:29105"/>
        <note>catalytic</note>
    </ligand>
</feature>
<feature type="active site" evidence="12">
    <location>
        <position position="1474"/>
    </location>
</feature>
<dbReference type="GO" id="GO:0004222">
    <property type="term" value="F:metalloendopeptidase activity"/>
    <property type="evidence" value="ECO:0007669"/>
    <property type="project" value="UniProtKB-UniRule"/>
</dbReference>
<evidence type="ECO:0000256" key="7">
    <source>
        <dbReference type="ARBA" id="ARBA00023049"/>
    </source>
</evidence>
<feature type="binding site" evidence="12">
    <location>
        <position position="115"/>
    </location>
    <ligand>
        <name>Zn(2+)</name>
        <dbReference type="ChEBI" id="CHEBI:29105"/>
        <note>catalytic</note>
    </ligand>
</feature>
<gene>
    <name evidence="17" type="ORF">HNY73_000285</name>
</gene>
<evidence type="ECO:0000256" key="11">
    <source>
        <dbReference type="ARBA" id="ARBA00025529"/>
    </source>
</evidence>
<dbReference type="Pfam" id="PF01400">
    <property type="entry name" value="Astacin"/>
    <property type="match status" value="2"/>
</dbReference>
<proteinExistence type="predicted"/>
<keyword evidence="6 12" id="KW-0862">Zinc</keyword>
<feature type="region of interest" description="Disordered" evidence="15">
    <location>
        <begin position="1207"/>
        <end position="1246"/>
    </location>
</feature>
<feature type="compositionally biased region" description="Polar residues" evidence="15">
    <location>
        <begin position="317"/>
        <end position="339"/>
    </location>
</feature>
<evidence type="ECO:0000256" key="3">
    <source>
        <dbReference type="ARBA" id="ARBA00022723"/>
    </source>
</evidence>
<feature type="binding site" evidence="12">
    <location>
        <position position="1477"/>
    </location>
    <ligand>
        <name>Zn(2+)</name>
        <dbReference type="ChEBI" id="CHEBI:29105"/>
        <note>catalytic</note>
    </ligand>
</feature>
<dbReference type="PANTHER" id="PTHR10127:SF883">
    <property type="entry name" value="ZINC METALLOPROTEINASE NAS-8"/>
    <property type="match status" value="1"/>
</dbReference>
<evidence type="ECO:0000256" key="15">
    <source>
        <dbReference type="SAM" id="MobiDB-lite"/>
    </source>
</evidence>
<protein>
    <recommendedName>
        <fullName evidence="13">Metalloendopeptidase</fullName>
        <ecNumber evidence="13">3.4.24.-</ecNumber>
    </recommendedName>
</protein>
<keyword evidence="5 12" id="KW-0378">Hydrolase</keyword>
<comment type="function">
    <text evidence="11">Zinc metalloprotease. Provoques deadhesion of endothelial cells from cell cultures, and also degradation of fibronectin, fibrinogen and gelatin in vitro. Its role in the venom is not fully understood but it might act as a spreading factor that facilitates diffusion of other venom toxins. Alternatively, it might be involved in the proteolytic processing of other venom toxins or it might play a role in extra-oral digestion of prey.</text>
</comment>
<reference evidence="17" key="1">
    <citation type="journal article" date="2020" name="bioRxiv">
        <title>Chromosome-level reference genome of the European wasp spider Argiope bruennichi: a resource for studies on range expansion and evolutionary adaptation.</title>
        <authorList>
            <person name="Sheffer M.M."/>
            <person name="Hoppe A."/>
            <person name="Krehenwinkel H."/>
            <person name="Uhl G."/>
            <person name="Kuss A.W."/>
            <person name="Jensen L."/>
            <person name="Jensen C."/>
            <person name="Gillespie R.G."/>
            <person name="Hoff K.J."/>
            <person name="Prost S."/>
        </authorList>
    </citation>
    <scope>NUCLEOTIDE SEQUENCE</scope>
</reference>
<keyword evidence="2 12" id="KW-0645">Protease</keyword>
<evidence type="ECO:0000313" key="17">
    <source>
        <dbReference type="EMBL" id="KAF8795832.1"/>
    </source>
</evidence>
<feature type="compositionally biased region" description="Low complexity" evidence="15">
    <location>
        <begin position="222"/>
        <end position="316"/>
    </location>
</feature>
<feature type="chain" id="PRO_5035960576" description="Metalloendopeptidase" evidence="13">
    <location>
        <begin position="24"/>
        <end position="1643"/>
    </location>
</feature>
<feature type="coiled-coil region" evidence="14">
    <location>
        <begin position="402"/>
        <end position="429"/>
    </location>
</feature>
<feature type="binding site" evidence="12">
    <location>
        <position position="1473"/>
    </location>
    <ligand>
        <name>Zn(2+)</name>
        <dbReference type="ChEBI" id="CHEBI:29105"/>
        <note>catalytic</note>
    </ligand>
</feature>
<dbReference type="EMBL" id="JABXBU010000001">
    <property type="protein sequence ID" value="KAF8795832.1"/>
    <property type="molecule type" value="Genomic_DNA"/>
</dbReference>
<evidence type="ECO:0000313" key="18">
    <source>
        <dbReference type="Proteomes" id="UP000807504"/>
    </source>
</evidence>
<dbReference type="SMART" id="SM00235">
    <property type="entry name" value="ZnMc"/>
    <property type="match status" value="2"/>
</dbReference>
<comment type="subunit">
    <text evidence="1">Monomer.</text>
</comment>
<evidence type="ECO:0000256" key="12">
    <source>
        <dbReference type="PROSITE-ProRule" id="PRU01211"/>
    </source>
</evidence>
<evidence type="ECO:0000256" key="1">
    <source>
        <dbReference type="ARBA" id="ARBA00011245"/>
    </source>
</evidence>
<evidence type="ECO:0000259" key="16">
    <source>
        <dbReference type="PROSITE" id="PS51864"/>
    </source>
</evidence>
<accession>A0A8T0FYM9</accession>
<dbReference type="PROSITE" id="PS51864">
    <property type="entry name" value="ASTACIN"/>
    <property type="match status" value="2"/>
</dbReference>
<evidence type="ECO:0000256" key="8">
    <source>
        <dbReference type="ARBA" id="ARBA00023145"/>
    </source>
</evidence>
<evidence type="ECO:0000256" key="9">
    <source>
        <dbReference type="ARBA" id="ARBA00023157"/>
    </source>
</evidence>
<evidence type="ECO:0000256" key="14">
    <source>
        <dbReference type="SAM" id="Coils"/>
    </source>
</evidence>
<feature type="compositionally biased region" description="Polar residues" evidence="15">
    <location>
        <begin position="1307"/>
        <end position="1316"/>
    </location>
</feature>
<feature type="region of interest" description="Disordered" evidence="15">
    <location>
        <begin position="471"/>
        <end position="508"/>
    </location>
</feature>
<reference evidence="17" key="2">
    <citation type="submission" date="2020-06" db="EMBL/GenBank/DDBJ databases">
        <authorList>
            <person name="Sheffer M."/>
        </authorList>
    </citation>
    <scope>NUCLEOTIDE SEQUENCE</scope>
</reference>
<keyword evidence="7 12" id="KW-0482">Metalloprotease</keyword>
<dbReference type="InterPro" id="IPR006026">
    <property type="entry name" value="Peptidase_Metallo"/>
</dbReference>
<sequence length="1643" mass="180598">MRRQCLFSLHILVVLFLDAINEGRNGLKNPESLWEDGKIPYQLSNKYDAEEKAIILEAMEEFKNKTCIHFEPIEKEDPPFIRIEPGSGCSATVGRSDMGKVSLGDGCKDKGIVIHELMHTLGFLHEHSRPDRDDYVEIIWENIKEKHKQNFEKNSQDEVQNGSIGYDYNSIMHYGENNFAKNRSIPTIKPLKENVTIGQRDGFSANDIEKILERYECGKVITTNNGKSTTTTPTDRPTTSAKTTRTTPTQSTTTPDSGKSTTTPTDRPTTAKTTRTTPTQSTTTPDSGKSTTTTPTDRPTTSAKTTRNTPTQSTTTLDSGKSSSVTMKLTTDGQNSSLATEEKTTDTQISSSAKEKETTDGLNLSPAMEEETIDGWNSSPASATTLQTTRKIIAMTTETQKTTQTENKLKALLEKLANAIAKMAIANAKPPRSRTTINTLASVKGKTTLGLTTMTKLAAASLKTMPKLTTMLSKSTSQSDPGSYGRYKRNAPQPNRPFIEDDEEVEPPHVESRVEVAMEPPPVESRVEVTVKTPTVEEGLEIENKFVDNNKDVVESPKVGEILENDSKFENNNKPVVEPPVVEGSLKFVNKFVDNDKGIVDSPVVEEKLKIDNKFAIEPPKVEGSLRVVNKSVETSGTVLEDYNRRLLIWKNEYQLWLNLFRRVMEQQKAITEPIKESIQADELLVSQSSTEITTEENVTPTILTIGKQIVLRNDPKDIIFSGGLSKIKISTKDSSRQITPASGEFKTTGNVAPCADTSKCVGTIDTSSESMTSANGAPCTTTSKCRTSGTDTSFKSVTAVIKVPCASPFNCLTSKSDTFAETLTTMPERPCTNNSMTTHDCIKSATSTTDAIKLQKGVSEFHLPKASNSDSISLTEASRITISDNFKSISNDPSVVAPGSTRAINNIPLGTIATANSEAMDPKLTTAGNRNPGAKLPRKATSVNIVSTSSFSDISTSESFTTSRLFPESGNSEVNIPEGTAKCRVCLLWNLLYKDTTRATLAREASKSVTFNVMDSTLAITNSVHPETVSIGGKSSKNMIPTGSILLPSVSETETSTNSPFEVISTENVNSNSLAPGIMIRNTMSPECESLGQTTLGNLICSSSNPGLTIPISKNIKGNSPTSMSAVSLTPEAIALEMTVPNIINFQCKSLGQTTLGNLICASSNPDNVNLTPNVPCEGKCKESKPGTTDAISSEIVSFNPLAMTSSENEFSENSDPSDTTPDCTNSEIDATKMTISGQGLPETSTHEMMSTRINIPNKKTSEKMSLEVTTSKCKISAKNIAEKKHFKGRRIDFVDNENPEKDSSDTSNIENRASQPKFPEGISFRKENSEDDVVDSSVVTTADHHTTSTDILFDLVVDPREHSTSYHRISIYRPLQGRSVLSNPDRYWPNGIVPYEISEKYNEIQKGLILEGMEEFKKHTCVSFVERKDETETSFAFIEPEERCQSEIGRQAGATKVTLSEGCYLPGTIVHELMHVLGFYHEHCRPDRDSYVMVLWDNIIPEAITNFKKYPESIVSNLSVGYDYDSVMHYSAYEFARDPDKPTLVPLKPGVKIGEKDGFSKLDILKINKLYNCPTIIEARDEGKVKGRKNDETEGVAELTQTLLQKLLKYFEMNFQRLFRSILRTIQRFRPIILSNKLKEE</sequence>
<dbReference type="InterPro" id="IPR034035">
    <property type="entry name" value="Astacin-like_dom"/>
</dbReference>
<dbReference type="Gene3D" id="3.40.390.10">
    <property type="entry name" value="Collagenase (Catalytic Domain)"/>
    <property type="match status" value="2"/>
</dbReference>
<dbReference type="PANTHER" id="PTHR10127">
    <property type="entry name" value="DISCOIDIN, CUB, EGF, LAMININ , AND ZINC METALLOPROTEASE DOMAIN CONTAINING"/>
    <property type="match status" value="1"/>
</dbReference>
<feature type="signal peptide" evidence="13">
    <location>
        <begin position="1"/>
        <end position="23"/>
    </location>
</feature>
<dbReference type="InterPro" id="IPR001506">
    <property type="entry name" value="Peptidase_M12A"/>
</dbReference>
<keyword evidence="14" id="KW-0175">Coiled coil</keyword>
<comment type="caution">
    <text evidence="12">Lacks conserved residue(s) required for the propagation of feature annotation.</text>
</comment>
<keyword evidence="9" id="KW-1015">Disulfide bond</keyword>
<evidence type="ECO:0000256" key="6">
    <source>
        <dbReference type="ARBA" id="ARBA00022833"/>
    </source>
</evidence>
<dbReference type="GO" id="GO:0008270">
    <property type="term" value="F:zinc ion binding"/>
    <property type="evidence" value="ECO:0007669"/>
    <property type="project" value="UniProtKB-UniRule"/>
</dbReference>
<feature type="region of interest" description="Disordered" evidence="15">
    <location>
        <begin position="1294"/>
        <end position="1339"/>
    </location>
</feature>
<keyword evidence="4 13" id="KW-0732">Signal</keyword>
<dbReference type="Proteomes" id="UP000807504">
    <property type="component" value="Unassembled WGS sequence"/>
</dbReference>
<feature type="domain" description="Peptidase M12A" evidence="16">
    <location>
        <begin position="1380"/>
        <end position="1576"/>
    </location>
</feature>